<sequence length="283" mass="29644">MNRTDPTPPAPGRPTGPPPGPRADRPVDPPDDPLADPLAEGLAGLAADAPAGLLDRIAARRVHVPGPLEDLQVAFTDHGIAYLRAGMDEPAFTAAFRARFGRPLLPADRPPAGLVPALRTGRPAGLRLDLRGLSEFEAAVLRAAAAIPRGQTRPYAWVARQAGRPRAVRAVGSALGRNPVPLLIPCHRVTRSDGAVGGYVFGAAAKERLLRAEDVDLDEVAGLAARGVHLVGSGTTGVVCYPTCADARRISPAHRRGFRDLAAARAAGYRPCRHCRPGPPDPA</sequence>
<keyword evidence="7" id="KW-1185">Reference proteome</keyword>
<dbReference type="InterPro" id="IPR004026">
    <property type="entry name" value="Ada_DNA_repair_Zn-bd"/>
</dbReference>
<dbReference type="PANTHER" id="PTHR10815:SF13">
    <property type="entry name" value="METHYLATED-DNA--PROTEIN-CYSTEINE METHYLTRANSFERASE"/>
    <property type="match status" value="1"/>
</dbReference>
<name>A0ABX8QML0_9ACTN</name>
<dbReference type="InterPro" id="IPR035451">
    <property type="entry name" value="Ada-like_dom_sf"/>
</dbReference>
<evidence type="ECO:0000259" key="4">
    <source>
        <dbReference type="Pfam" id="PF01035"/>
    </source>
</evidence>
<dbReference type="Pfam" id="PF01035">
    <property type="entry name" value="DNA_binding_1"/>
    <property type="match status" value="1"/>
</dbReference>
<proteinExistence type="predicted"/>
<keyword evidence="2" id="KW-0010">Activator</keyword>
<reference evidence="6" key="1">
    <citation type="submission" date="2020-07" db="EMBL/GenBank/DDBJ databases">
        <authorList>
            <person name="Tarantini F.S."/>
            <person name="Hong K.W."/>
            <person name="Chan K.G."/>
        </authorList>
    </citation>
    <scope>NUCLEOTIDE SEQUENCE</scope>
    <source>
        <strain evidence="6">32-07</strain>
    </source>
</reference>
<dbReference type="EMBL" id="CP059572">
    <property type="protein sequence ID" value="QXJ19801.1"/>
    <property type="molecule type" value="Genomic_DNA"/>
</dbReference>
<keyword evidence="6" id="KW-0489">Methyltransferase</keyword>
<dbReference type="InterPro" id="IPR014048">
    <property type="entry name" value="MethylDNA_cys_MeTrfase_DNA-bd"/>
</dbReference>
<gene>
    <name evidence="6" type="ORF">AGRA3207_000395</name>
</gene>
<evidence type="ECO:0000313" key="7">
    <source>
        <dbReference type="Proteomes" id="UP001049518"/>
    </source>
</evidence>
<evidence type="ECO:0000313" key="6">
    <source>
        <dbReference type="EMBL" id="QXJ19801.1"/>
    </source>
</evidence>
<evidence type="ECO:0000256" key="2">
    <source>
        <dbReference type="ARBA" id="ARBA00023159"/>
    </source>
</evidence>
<feature type="region of interest" description="Disordered" evidence="3">
    <location>
        <begin position="1"/>
        <end position="37"/>
    </location>
</feature>
<dbReference type="GO" id="GO:0003908">
    <property type="term" value="F:methylated-DNA-[protein]-cysteine S-methyltransferase activity"/>
    <property type="evidence" value="ECO:0007669"/>
    <property type="project" value="UniProtKB-EC"/>
</dbReference>
<dbReference type="RefSeq" id="WP_231332830.1">
    <property type="nucleotide sequence ID" value="NZ_CP059572.1"/>
</dbReference>
<evidence type="ECO:0000256" key="3">
    <source>
        <dbReference type="SAM" id="MobiDB-lite"/>
    </source>
</evidence>
<keyword evidence="6" id="KW-0808">Transferase</keyword>
<keyword evidence="1" id="KW-0227">DNA damage</keyword>
<accession>A0ABX8QML0</accession>
<dbReference type="Pfam" id="PF02805">
    <property type="entry name" value="Ada_Zn_binding"/>
    <property type="match status" value="1"/>
</dbReference>
<dbReference type="InterPro" id="IPR036388">
    <property type="entry name" value="WH-like_DNA-bd_sf"/>
</dbReference>
<feature type="domain" description="Methylated-DNA-[protein]-cysteine S-methyltransferase DNA binding" evidence="4">
    <location>
        <begin position="135"/>
        <end position="215"/>
    </location>
</feature>
<dbReference type="Gene3D" id="3.40.10.10">
    <property type="entry name" value="DNA Methylphosphotriester Repair Domain"/>
    <property type="match status" value="1"/>
</dbReference>
<dbReference type="SUPFAM" id="SSF57884">
    <property type="entry name" value="Ada DNA repair protein, N-terminal domain (N-Ada 10)"/>
    <property type="match status" value="1"/>
</dbReference>
<dbReference type="InterPro" id="IPR036217">
    <property type="entry name" value="MethylDNA_cys_MeTrfase_DNAb"/>
</dbReference>
<dbReference type="PANTHER" id="PTHR10815">
    <property type="entry name" value="METHYLATED-DNA--PROTEIN-CYSTEINE METHYLTRANSFERASE"/>
    <property type="match status" value="1"/>
</dbReference>
<feature type="domain" description="Ada DNA repair metal-binding" evidence="5">
    <location>
        <begin position="225"/>
        <end position="277"/>
    </location>
</feature>
<evidence type="ECO:0000256" key="1">
    <source>
        <dbReference type="ARBA" id="ARBA00022763"/>
    </source>
</evidence>
<dbReference type="Proteomes" id="UP001049518">
    <property type="component" value="Chromosome"/>
</dbReference>
<dbReference type="CDD" id="cd06445">
    <property type="entry name" value="ATase"/>
    <property type="match status" value="1"/>
</dbReference>
<dbReference type="SUPFAM" id="SSF46767">
    <property type="entry name" value="Methylated DNA-protein cysteine methyltransferase, C-terminal domain"/>
    <property type="match status" value="1"/>
</dbReference>
<feature type="compositionally biased region" description="Pro residues" evidence="3">
    <location>
        <begin position="1"/>
        <end position="21"/>
    </location>
</feature>
<dbReference type="Gene3D" id="1.10.10.10">
    <property type="entry name" value="Winged helix-like DNA-binding domain superfamily/Winged helix DNA-binding domain"/>
    <property type="match status" value="1"/>
</dbReference>
<evidence type="ECO:0000259" key="5">
    <source>
        <dbReference type="Pfam" id="PF02805"/>
    </source>
</evidence>
<protein>
    <submittedName>
        <fullName evidence="6">Methylated-DNA--[protein]-cysteine S-methyltransferase</fullName>
        <ecNumber evidence="6">2.1.1.63</ecNumber>
    </submittedName>
</protein>
<dbReference type="EC" id="2.1.1.63" evidence="6"/>
<dbReference type="GO" id="GO:0032259">
    <property type="term" value="P:methylation"/>
    <property type="evidence" value="ECO:0007669"/>
    <property type="project" value="UniProtKB-KW"/>
</dbReference>
<dbReference type="NCBIfam" id="TIGR00589">
    <property type="entry name" value="ogt"/>
    <property type="match status" value="1"/>
</dbReference>
<organism evidence="6 7">
    <name type="scientific">Actinomadura graeca</name>
    <dbReference type="NCBI Taxonomy" id="2750812"/>
    <lineage>
        <taxon>Bacteria</taxon>
        <taxon>Bacillati</taxon>
        <taxon>Actinomycetota</taxon>
        <taxon>Actinomycetes</taxon>
        <taxon>Streptosporangiales</taxon>
        <taxon>Thermomonosporaceae</taxon>
        <taxon>Actinomadura</taxon>
    </lineage>
</organism>